<dbReference type="InterPro" id="IPR001563">
    <property type="entry name" value="Peptidase_S10"/>
</dbReference>
<dbReference type="AlphaFoldDB" id="A0A6P5FQR4"/>
<evidence type="ECO:0000256" key="6">
    <source>
        <dbReference type="ARBA" id="ARBA00022801"/>
    </source>
</evidence>
<keyword evidence="4 9" id="KW-0121">Carboxypeptidase</keyword>
<keyword evidence="9" id="KW-0645">Protease</keyword>
<dbReference type="PROSITE" id="PS00560">
    <property type="entry name" value="CARBOXYPEPT_SER_HIS"/>
    <property type="match status" value="1"/>
</dbReference>
<dbReference type="GO" id="GO:0004185">
    <property type="term" value="F:serine-type carboxypeptidase activity"/>
    <property type="evidence" value="ECO:0007669"/>
    <property type="project" value="UniProtKB-UniRule"/>
</dbReference>
<feature type="signal peptide" evidence="9">
    <location>
        <begin position="1"/>
        <end position="20"/>
    </location>
</feature>
<dbReference type="SUPFAM" id="SSF53474">
    <property type="entry name" value="alpha/beta-Hydrolases"/>
    <property type="match status" value="1"/>
</dbReference>
<organism evidence="10 11">
    <name type="scientific">Ananas comosus</name>
    <name type="common">Pineapple</name>
    <name type="synonym">Ananas ananas</name>
    <dbReference type="NCBI Taxonomy" id="4615"/>
    <lineage>
        <taxon>Eukaryota</taxon>
        <taxon>Viridiplantae</taxon>
        <taxon>Streptophyta</taxon>
        <taxon>Embryophyta</taxon>
        <taxon>Tracheophyta</taxon>
        <taxon>Spermatophyta</taxon>
        <taxon>Magnoliopsida</taxon>
        <taxon>Liliopsida</taxon>
        <taxon>Poales</taxon>
        <taxon>Bromeliaceae</taxon>
        <taxon>Bromelioideae</taxon>
        <taxon>Ananas</taxon>
    </lineage>
</organism>
<reference evidence="11" key="2">
    <citation type="submission" date="2025-08" db="UniProtKB">
        <authorList>
            <consortium name="RefSeq"/>
        </authorList>
    </citation>
    <scope>IDENTIFICATION</scope>
    <source>
        <tissue evidence="11">Leaf</tissue>
    </source>
</reference>
<dbReference type="Gene3D" id="3.40.50.1820">
    <property type="entry name" value="alpha/beta hydrolase"/>
    <property type="match status" value="1"/>
</dbReference>
<evidence type="ECO:0000256" key="4">
    <source>
        <dbReference type="ARBA" id="ARBA00022645"/>
    </source>
</evidence>
<evidence type="ECO:0000256" key="2">
    <source>
        <dbReference type="ARBA" id="ARBA00009431"/>
    </source>
</evidence>
<dbReference type="Gene3D" id="6.10.250.940">
    <property type="match status" value="1"/>
</dbReference>
<sequence length="494" mass="54921">MKLEIVTLLYFLYLATPCLAFANEAKRLVEFSRTRRSMNHPRDDASENIYNYTNLSAYVGSQDGLRETDKITALPGQPNKEAEFDQYAGYVTVDAKAGRALFYYFVEALHDPSNKPLVLWLNGGPGCSSLGGGAMLELGPFFVNPNGKTLYKNNYAWNNVANMLFLESPAGVGYSYSNTTSDYDNTGDQRTAGDAYTFLINWLERFPEYKSRDFFITGESYGGHYVPELANVIVTNNGFANTTAIKLKGVAIGNALLDWDTNDKGTVDYFWTHALISKSTHEAIQRYCSFNGTYSNDCENALSLTVYERGDIDDYNIYAPQCVDGSNSSQLKDSVSLGDPCSPNYVENYLNLPDVQRALHANTTRLNYPWIDCSDIVNGGNWKDAPASMLPSIKRLIANGVRTWLYSGDIDSVCPVTSTQYSLDILGLPIEASWRPWYSDIEEVGGYVVGYKGLVFATVRGAGHMVPRYQPKRALTLFSSFLQGKLPPEDVSIN</sequence>
<evidence type="ECO:0000313" key="10">
    <source>
        <dbReference type="Proteomes" id="UP000515123"/>
    </source>
</evidence>
<keyword evidence="7" id="KW-1015">Disulfide bond</keyword>
<dbReference type="PANTHER" id="PTHR11802">
    <property type="entry name" value="SERINE PROTEASE FAMILY S10 SERINE CARBOXYPEPTIDASE"/>
    <property type="match status" value="1"/>
</dbReference>
<keyword evidence="8" id="KW-0325">Glycoprotein</keyword>
<evidence type="ECO:0000256" key="7">
    <source>
        <dbReference type="ARBA" id="ARBA00023157"/>
    </source>
</evidence>
<dbReference type="Pfam" id="PF00450">
    <property type="entry name" value="Peptidase_S10"/>
    <property type="match status" value="1"/>
</dbReference>
<dbReference type="GeneID" id="109715032"/>
<dbReference type="InterPro" id="IPR033124">
    <property type="entry name" value="Ser_caboxypep_his_AS"/>
</dbReference>
<evidence type="ECO:0000256" key="8">
    <source>
        <dbReference type="ARBA" id="ARBA00023180"/>
    </source>
</evidence>
<keyword evidence="6 9" id="KW-0378">Hydrolase</keyword>
<dbReference type="PRINTS" id="PR00724">
    <property type="entry name" value="CRBOXYPTASEC"/>
</dbReference>
<evidence type="ECO:0000256" key="1">
    <source>
        <dbReference type="ARBA" id="ARBA00004613"/>
    </source>
</evidence>
<keyword evidence="3" id="KW-0964">Secreted</keyword>
<dbReference type="GO" id="GO:0006508">
    <property type="term" value="P:proteolysis"/>
    <property type="evidence" value="ECO:0007669"/>
    <property type="project" value="UniProtKB-KW"/>
</dbReference>
<dbReference type="FunFam" id="3.40.50.12670:FF:000002">
    <property type="entry name" value="Carboxypeptidase"/>
    <property type="match status" value="1"/>
</dbReference>
<dbReference type="RefSeq" id="XP_020095410.1">
    <property type="nucleotide sequence ID" value="XM_020239821.1"/>
</dbReference>
<name>A0A6P5FQR4_ANACO</name>
<keyword evidence="10" id="KW-1185">Reference proteome</keyword>
<reference evidence="10" key="1">
    <citation type="journal article" date="2015" name="Nat. Genet.">
        <title>The pineapple genome and the evolution of CAM photosynthesis.</title>
        <authorList>
            <person name="Ming R."/>
            <person name="VanBuren R."/>
            <person name="Wai C.M."/>
            <person name="Tang H."/>
            <person name="Schatz M.C."/>
            <person name="Bowers J.E."/>
            <person name="Lyons E."/>
            <person name="Wang M.L."/>
            <person name="Chen J."/>
            <person name="Biggers E."/>
            <person name="Zhang J."/>
            <person name="Huang L."/>
            <person name="Zhang L."/>
            <person name="Miao W."/>
            <person name="Zhang J."/>
            <person name="Ye Z."/>
            <person name="Miao C."/>
            <person name="Lin Z."/>
            <person name="Wang H."/>
            <person name="Zhou H."/>
            <person name="Yim W.C."/>
            <person name="Priest H.D."/>
            <person name="Zheng C."/>
            <person name="Woodhouse M."/>
            <person name="Edger P.P."/>
            <person name="Guyot R."/>
            <person name="Guo H.B."/>
            <person name="Guo H."/>
            <person name="Zheng G."/>
            <person name="Singh R."/>
            <person name="Sharma A."/>
            <person name="Min X."/>
            <person name="Zheng Y."/>
            <person name="Lee H."/>
            <person name="Gurtowski J."/>
            <person name="Sedlazeck F.J."/>
            <person name="Harkess A."/>
            <person name="McKain M.R."/>
            <person name="Liao Z."/>
            <person name="Fang J."/>
            <person name="Liu J."/>
            <person name="Zhang X."/>
            <person name="Zhang Q."/>
            <person name="Hu W."/>
            <person name="Qin Y."/>
            <person name="Wang K."/>
            <person name="Chen L.Y."/>
            <person name="Shirley N."/>
            <person name="Lin Y.R."/>
            <person name="Liu L.Y."/>
            <person name="Hernandez A.G."/>
            <person name="Wright C.L."/>
            <person name="Bulone V."/>
            <person name="Tuskan G.A."/>
            <person name="Heath K."/>
            <person name="Zee F."/>
            <person name="Moore P.H."/>
            <person name="Sunkar R."/>
            <person name="Leebens-Mack J.H."/>
            <person name="Mockler T."/>
            <person name="Bennetzen J.L."/>
            <person name="Freeling M."/>
            <person name="Sankoff D."/>
            <person name="Paterson A.H."/>
            <person name="Zhu X."/>
            <person name="Yang X."/>
            <person name="Smith J.A."/>
            <person name="Cushman J.C."/>
            <person name="Paull R.E."/>
            <person name="Yu Q."/>
        </authorList>
    </citation>
    <scope>NUCLEOTIDE SEQUENCE [LARGE SCALE GENOMIC DNA]</scope>
    <source>
        <strain evidence="10">cv. F153</strain>
    </source>
</reference>
<evidence type="ECO:0000256" key="9">
    <source>
        <dbReference type="RuleBase" id="RU361156"/>
    </source>
</evidence>
<dbReference type="PROSITE" id="PS00131">
    <property type="entry name" value="CARBOXYPEPT_SER_SER"/>
    <property type="match status" value="1"/>
</dbReference>
<dbReference type="EC" id="3.4.16.-" evidence="9"/>
<protein>
    <recommendedName>
        <fullName evidence="9">Carboxypeptidase</fullName>
        <ecNumber evidence="9">3.4.16.-</ecNumber>
    </recommendedName>
</protein>
<evidence type="ECO:0000313" key="11">
    <source>
        <dbReference type="RefSeq" id="XP_020095410.1"/>
    </source>
</evidence>
<dbReference type="FunFam" id="3.40.50.1820:FF:000030">
    <property type="entry name" value="Carboxypeptidase"/>
    <property type="match status" value="1"/>
</dbReference>
<dbReference type="GO" id="GO:0005773">
    <property type="term" value="C:vacuole"/>
    <property type="evidence" value="ECO:0007669"/>
    <property type="project" value="TreeGrafter"/>
</dbReference>
<dbReference type="InterPro" id="IPR029058">
    <property type="entry name" value="AB_hydrolase_fold"/>
</dbReference>
<comment type="subcellular location">
    <subcellularLocation>
        <location evidence="1">Secreted</location>
    </subcellularLocation>
</comment>
<dbReference type="Gene3D" id="3.40.50.11320">
    <property type="match status" value="1"/>
</dbReference>
<dbReference type="InterPro" id="IPR018202">
    <property type="entry name" value="Ser_caboxypep_ser_AS"/>
</dbReference>
<comment type="similarity">
    <text evidence="2 9">Belongs to the peptidase S10 family.</text>
</comment>
<gene>
    <name evidence="11" type="primary">LOC109715032</name>
</gene>
<proteinExistence type="inferred from homology"/>
<keyword evidence="5 9" id="KW-0732">Signal</keyword>
<accession>A0A6P5FQR4</accession>
<dbReference type="FunFam" id="3.40.50.11320:FF:000002">
    <property type="entry name" value="Carboxypeptidase"/>
    <property type="match status" value="1"/>
</dbReference>
<evidence type="ECO:0000256" key="5">
    <source>
        <dbReference type="ARBA" id="ARBA00022729"/>
    </source>
</evidence>
<dbReference type="Proteomes" id="UP000515123">
    <property type="component" value="Linkage group 1"/>
</dbReference>
<feature type="chain" id="PRO_5028502391" description="Carboxypeptidase" evidence="9">
    <location>
        <begin position="21"/>
        <end position="494"/>
    </location>
</feature>
<dbReference type="PANTHER" id="PTHR11802:SF496">
    <property type="entry name" value="CARBOXYPEPTIDASE"/>
    <property type="match status" value="1"/>
</dbReference>
<dbReference type="GO" id="GO:0005576">
    <property type="term" value="C:extracellular region"/>
    <property type="evidence" value="ECO:0007669"/>
    <property type="project" value="UniProtKB-SubCell"/>
</dbReference>
<evidence type="ECO:0000256" key="3">
    <source>
        <dbReference type="ARBA" id="ARBA00022525"/>
    </source>
</evidence>
<dbReference type="OrthoDB" id="443318at2759"/>